<dbReference type="AlphaFoldDB" id="A0A9X3AEX2"/>
<evidence type="ECO:0000313" key="2">
    <source>
        <dbReference type="EMBL" id="MCS7477917.1"/>
    </source>
</evidence>
<accession>A0A9X3AEX2</accession>
<sequence length="195" mass="20815">MTDQNVLRDALVEYSDRRVGEQEVLAALRSATPASGRRARTGWVAAGVLTVTGAFVAGLTLLGGGSAAYAVTENPDGTVTVSIKDIAAIDPANEQLRELGVRITAVPMTSDCTEKWEDRVYRGTDYTTKGYPRASGDSVTFSRRIPEGHSVLVSVSKYPNRGTGLGYTAPVRNPAPSCVLDPADDPEYRSPRTNP</sequence>
<dbReference type="RefSeq" id="WP_259623421.1">
    <property type="nucleotide sequence ID" value="NZ_JANYMP010000005.1"/>
</dbReference>
<proteinExistence type="predicted"/>
<name>A0A9X3AEX2_9PSEU</name>
<dbReference type="EMBL" id="JANYMP010000005">
    <property type="protein sequence ID" value="MCS7477917.1"/>
    <property type="molecule type" value="Genomic_DNA"/>
</dbReference>
<reference evidence="2" key="1">
    <citation type="submission" date="2022-08" db="EMBL/GenBank/DDBJ databases">
        <authorList>
            <person name="Tistechok S."/>
            <person name="Samborskyy M."/>
            <person name="Roman I."/>
        </authorList>
    </citation>
    <scope>NUCLEOTIDE SEQUENCE</scope>
    <source>
        <strain evidence="2">DSM 103496</strain>
    </source>
</reference>
<comment type="caution">
    <text evidence="2">The sequence shown here is derived from an EMBL/GenBank/DDBJ whole genome shotgun (WGS) entry which is preliminary data.</text>
</comment>
<keyword evidence="3" id="KW-1185">Reference proteome</keyword>
<protein>
    <submittedName>
        <fullName evidence="2">Uncharacterized protein</fullName>
    </submittedName>
</protein>
<feature type="compositionally biased region" description="Basic and acidic residues" evidence="1">
    <location>
        <begin position="186"/>
        <end position="195"/>
    </location>
</feature>
<dbReference type="Proteomes" id="UP001141259">
    <property type="component" value="Unassembled WGS sequence"/>
</dbReference>
<evidence type="ECO:0000256" key="1">
    <source>
        <dbReference type="SAM" id="MobiDB-lite"/>
    </source>
</evidence>
<feature type="region of interest" description="Disordered" evidence="1">
    <location>
        <begin position="166"/>
        <end position="195"/>
    </location>
</feature>
<gene>
    <name evidence="2" type="ORF">NZH93_13720</name>
</gene>
<organism evidence="2 3">
    <name type="scientific">Umezawaea endophytica</name>
    <dbReference type="NCBI Taxonomy" id="1654476"/>
    <lineage>
        <taxon>Bacteria</taxon>
        <taxon>Bacillati</taxon>
        <taxon>Actinomycetota</taxon>
        <taxon>Actinomycetes</taxon>
        <taxon>Pseudonocardiales</taxon>
        <taxon>Pseudonocardiaceae</taxon>
        <taxon>Umezawaea</taxon>
    </lineage>
</organism>
<evidence type="ECO:0000313" key="3">
    <source>
        <dbReference type="Proteomes" id="UP001141259"/>
    </source>
</evidence>